<name>T1J1D1_STRMM</name>
<keyword evidence="6" id="KW-0472">Membrane</keyword>
<dbReference type="SMART" id="SM00369">
    <property type="entry name" value="LRR_TYP"/>
    <property type="match status" value="6"/>
</dbReference>
<evidence type="ECO:0000256" key="1">
    <source>
        <dbReference type="ARBA" id="ARBA00022614"/>
    </source>
</evidence>
<keyword evidence="2 7" id="KW-0732">Signal</keyword>
<feature type="chain" id="PRO_5004590125" description="Ig-like domain-containing protein" evidence="7">
    <location>
        <begin position="22"/>
        <end position="536"/>
    </location>
</feature>
<organism evidence="9 10">
    <name type="scientific">Strigamia maritima</name>
    <name type="common">European centipede</name>
    <name type="synonym">Geophilus maritimus</name>
    <dbReference type="NCBI Taxonomy" id="126957"/>
    <lineage>
        <taxon>Eukaryota</taxon>
        <taxon>Metazoa</taxon>
        <taxon>Ecdysozoa</taxon>
        <taxon>Arthropoda</taxon>
        <taxon>Myriapoda</taxon>
        <taxon>Chilopoda</taxon>
        <taxon>Pleurostigmophora</taxon>
        <taxon>Geophilomorpha</taxon>
        <taxon>Linotaeniidae</taxon>
        <taxon>Strigamia</taxon>
    </lineage>
</organism>
<dbReference type="InterPro" id="IPR032675">
    <property type="entry name" value="LRR_dom_sf"/>
</dbReference>
<evidence type="ECO:0000256" key="4">
    <source>
        <dbReference type="ARBA" id="ARBA00023157"/>
    </source>
</evidence>
<evidence type="ECO:0000313" key="10">
    <source>
        <dbReference type="Proteomes" id="UP000014500"/>
    </source>
</evidence>
<evidence type="ECO:0000256" key="3">
    <source>
        <dbReference type="ARBA" id="ARBA00022737"/>
    </source>
</evidence>
<dbReference type="eggNOG" id="KOG0619">
    <property type="taxonomic scope" value="Eukaryota"/>
</dbReference>
<proteinExistence type="predicted"/>
<evidence type="ECO:0000256" key="5">
    <source>
        <dbReference type="ARBA" id="ARBA00023180"/>
    </source>
</evidence>
<dbReference type="InterPro" id="IPR036179">
    <property type="entry name" value="Ig-like_dom_sf"/>
</dbReference>
<dbReference type="SUPFAM" id="SSF48726">
    <property type="entry name" value="Immunoglobulin"/>
    <property type="match status" value="1"/>
</dbReference>
<dbReference type="PANTHER" id="PTHR45842">
    <property type="entry name" value="SYNAPTIC ADHESION-LIKE MOLECULE SALM"/>
    <property type="match status" value="1"/>
</dbReference>
<dbReference type="Pfam" id="PF13855">
    <property type="entry name" value="LRR_8"/>
    <property type="match status" value="1"/>
</dbReference>
<evidence type="ECO:0000313" key="9">
    <source>
        <dbReference type="EnsemblMetazoa" id="SMAR007349-PA"/>
    </source>
</evidence>
<evidence type="ECO:0000256" key="6">
    <source>
        <dbReference type="SAM" id="Phobius"/>
    </source>
</evidence>
<reference evidence="10" key="1">
    <citation type="submission" date="2011-05" db="EMBL/GenBank/DDBJ databases">
        <authorList>
            <person name="Richards S.R."/>
            <person name="Qu J."/>
            <person name="Jiang H."/>
            <person name="Jhangiani S.N."/>
            <person name="Agravi P."/>
            <person name="Goodspeed R."/>
            <person name="Gross S."/>
            <person name="Mandapat C."/>
            <person name="Jackson L."/>
            <person name="Mathew T."/>
            <person name="Pu L."/>
            <person name="Thornton R."/>
            <person name="Saada N."/>
            <person name="Wilczek-Boney K.B."/>
            <person name="Lee S."/>
            <person name="Kovar C."/>
            <person name="Wu Y."/>
            <person name="Scherer S.E."/>
            <person name="Worley K.C."/>
            <person name="Muzny D.M."/>
            <person name="Gibbs R."/>
        </authorList>
    </citation>
    <scope>NUCLEOTIDE SEQUENCE</scope>
    <source>
        <strain evidence="10">Brora</strain>
    </source>
</reference>
<dbReference type="InterPro" id="IPR003599">
    <property type="entry name" value="Ig_sub"/>
</dbReference>
<dbReference type="Pfam" id="PF01463">
    <property type="entry name" value="LRRCT"/>
    <property type="match status" value="1"/>
</dbReference>
<dbReference type="Proteomes" id="UP000014500">
    <property type="component" value="Unassembled WGS sequence"/>
</dbReference>
<dbReference type="CDD" id="cd00096">
    <property type="entry name" value="Ig"/>
    <property type="match status" value="1"/>
</dbReference>
<dbReference type="InterPro" id="IPR003591">
    <property type="entry name" value="Leu-rich_rpt_typical-subtyp"/>
</dbReference>
<dbReference type="PhylomeDB" id="T1J1D1"/>
<dbReference type="OMA" id="RATTYEN"/>
<keyword evidence="4" id="KW-1015">Disulfide bond</keyword>
<dbReference type="InterPro" id="IPR003598">
    <property type="entry name" value="Ig_sub2"/>
</dbReference>
<keyword evidence="1" id="KW-0433">Leucine-rich repeat</keyword>
<keyword evidence="3" id="KW-0677">Repeat</keyword>
<dbReference type="SMART" id="SM00408">
    <property type="entry name" value="IGc2"/>
    <property type="match status" value="1"/>
</dbReference>
<dbReference type="STRING" id="126957.T1J1D1"/>
<dbReference type="PROSITE" id="PS50835">
    <property type="entry name" value="IG_LIKE"/>
    <property type="match status" value="1"/>
</dbReference>
<dbReference type="SMART" id="SM00409">
    <property type="entry name" value="IG"/>
    <property type="match status" value="1"/>
</dbReference>
<reference evidence="9" key="2">
    <citation type="submission" date="2015-02" db="UniProtKB">
        <authorList>
            <consortium name="EnsemblMetazoa"/>
        </authorList>
    </citation>
    <scope>IDENTIFICATION</scope>
</reference>
<feature type="domain" description="Ig-like" evidence="8">
    <location>
        <begin position="241"/>
        <end position="356"/>
    </location>
</feature>
<dbReference type="PANTHER" id="PTHR45842:SF12">
    <property type="entry name" value="KEKKON 5, ISOFORM A"/>
    <property type="match status" value="1"/>
</dbReference>
<dbReference type="Pfam" id="PF07679">
    <property type="entry name" value="I-set"/>
    <property type="match status" value="1"/>
</dbReference>
<dbReference type="InterPro" id="IPR001611">
    <property type="entry name" value="Leu-rich_rpt"/>
</dbReference>
<dbReference type="AlphaFoldDB" id="T1J1D1"/>
<dbReference type="Gene3D" id="3.80.10.10">
    <property type="entry name" value="Ribonuclease Inhibitor"/>
    <property type="match status" value="2"/>
</dbReference>
<protein>
    <recommendedName>
        <fullName evidence="8">Ig-like domain-containing protein</fullName>
    </recommendedName>
</protein>
<evidence type="ECO:0000259" key="8">
    <source>
        <dbReference type="PROSITE" id="PS50835"/>
    </source>
</evidence>
<keyword evidence="10" id="KW-1185">Reference proteome</keyword>
<dbReference type="FunFam" id="3.80.10.10:FF:000082">
    <property type="entry name" value="Leucine-rich repeat-containing 24"/>
    <property type="match status" value="1"/>
</dbReference>
<sequence length="536" mass="58227">MDSARRLMAMMMAVLLADTLGCPRDCSCRWKSGKESVDCSRKGLKDIPKEMASGTQVLNMSGNPLLTLPSHVFLQAGLLNLQRIYISRCNVKQIGEFAFARLTNLIDLDLSYNSLVSVPSKSFNECPVLRRLVLSGNPISKLDANAFSRLSFLTILELSHCQVAAVAPRAFDGLAALTHLKLDGNQLTMLKGGVVAGLVSLHGAALHGNPWRCDCALREMRAWLMKGRVPCPIPPVCEHPPRVRGIPLERVDGAELACEPRGSADETLEVFVGNDALLRCRINAVPEAQVRWTKGETTLVNWTLVLPNRRYLIVENGTADKISTLVISDAQQGDSGFYSCVASNRAGEWHAGTTLHVLSPSLATVTLSRTYVVALMVSVLLAVFAAVLVAVLARRRHVGVDKDKSVNIAGVNHEGFSGDGVVVVDQSKSIRRTLLSSCHEIADGRVYAKSFLENNFHSRPDVINVQAESAAPSVDANGKWPCSVGAGNGSKEEGDKRATRYALFRTFESSDDLFCGDQIENNPFVTDQDTIVNTET</sequence>
<keyword evidence="6" id="KW-0812">Transmembrane</keyword>
<dbReference type="SUPFAM" id="SSF52058">
    <property type="entry name" value="L domain-like"/>
    <property type="match status" value="1"/>
</dbReference>
<dbReference type="EMBL" id="JH431783">
    <property type="status" value="NOT_ANNOTATED_CDS"/>
    <property type="molecule type" value="Genomic_DNA"/>
</dbReference>
<accession>T1J1D1</accession>
<dbReference type="EnsemblMetazoa" id="SMAR007349-RA">
    <property type="protein sequence ID" value="SMAR007349-PA"/>
    <property type="gene ID" value="SMAR007349"/>
</dbReference>
<feature type="transmembrane region" description="Helical" evidence="6">
    <location>
        <begin position="371"/>
        <end position="393"/>
    </location>
</feature>
<dbReference type="PROSITE" id="PS51450">
    <property type="entry name" value="LRR"/>
    <property type="match status" value="1"/>
</dbReference>
<keyword evidence="6" id="KW-1133">Transmembrane helix</keyword>
<dbReference type="InterPro" id="IPR013783">
    <property type="entry name" value="Ig-like_fold"/>
</dbReference>
<dbReference type="InterPro" id="IPR013098">
    <property type="entry name" value="Ig_I-set"/>
</dbReference>
<dbReference type="SMART" id="SM00082">
    <property type="entry name" value="LRRCT"/>
    <property type="match status" value="1"/>
</dbReference>
<keyword evidence="5" id="KW-0325">Glycoprotein</keyword>
<feature type="signal peptide" evidence="7">
    <location>
        <begin position="1"/>
        <end position="21"/>
    </location>
</feature>
<dbReference type="HOGENOM" id="CLU_020233_2_0_1"/>
<dbReference type="InterPro" id="IPR007110">
    <property type="entry name" value="Ig-like_dom"/>
</dbReference>
<dbReference type="InterPro" id="IPR050467">
    <property type="entry name" value="LRFN"/>
</dbReference>
<evidence type="ECO:0000256" key="2">
    <source>
        <dbReference type="ARBA" id="ARBA00022729"/>
    </source>
</evidence>
<dbReference type="InterPro" id="IPR000483">
    <property type="entry name" value="Cys-rich_flank_reg_C"/>
</dbReference>
<evidence type="ECO:0000256" key="7">
    <source>
        <dbReference type="SAM" id="SignalP"/>
    </source>
</evidence>
<dbReference type="Gene3D" id="2.60.40.10">
    <property type="entry name" value="Immunoglobulins"/>
    <property type="match status" value="1"/>
</dbReference>